<dbReference type="AlphaFoldDB" id="A0A9P6TF17"/>
<accession>A0A9P6TF17</accession>
<keyword evidence="3" id="KW-1185">Reference proteome</keyword>
<evidence type="ECO:0000313" key="2">
    <source>
        <dbReference type="EMBL" id="KAG0149275.1"/>
    </source>
</evidence>
<dbReference type="Proteomes" id="UP000886653">
    <property type="component" value="Unassembled WGS sequence"/>
</dbReference>
<name>A0A9P6TF17_9BASI</name>
<reference evidence="2" key="1">
    <citation type="submission" date="2013-11" db="EMBL/GenBank/DDBJ databases">
        <title>Genome sequence of the fusiform rust pathogen reveals effectors for host alternation and coevolution with pine.</title>
        <authorList>
            <consortium name="DOE Joint Genome Institute"/>
            <person name="Smith K."/>
            <person name="Pendleton A."/>
            <person name="Kubisiak T."/>
            <person name="Anderson C."/>
            <person name="Salamov A."/>
            <person name="Aerts A."/>
            <person name="Riley R."/>
            <person name="Clum A."/>
            <person name="Lindquist E."/>
            <person name="Ence D."/>
            <person name="Campbell M."/>
            <person name="Kronenberg Z."/>
            <person name="Feau N."/>
            <person name="Dhillon B."/>
            <person name="Hamelin R."/>
            <person name="Burleigh J."/>
            <person name="Smith J."/>
            <person name="Yandell M."/>
            <person name="Nelson C."/>
            <person name="Grigoriev I."/>
            <person name="Davis J."/>
        </authorList>
    </citation>
    <scope>NUCLEOTIDE SEQUENCE</scope>
    <source>
        <strain evidence="2">G11</strain>
    </source>
</reference>
<proteinExistence type="predicted"/>
<organism evidence="2 3">
    <name type="scientific">Cronartium quercuum f. sp. fusiforme G11</name>
    <dbReference type="NCBI Taxonomy" id="708437"/>
    <lineage>
        <taxon>Eukaryota</taxon>
        <taxon>Fungi</taxon>
        <taxon>Dikarya</taxon>
        <taxon>Basidiomycota</taxon>
        <taxon>Pucciniomycotina</taxon>
        <taxon>Pucciniomycetes</taxon>
        <taxon>Pucciniales</taxon>
        <taxon>Coleosporiaceae</taxon>
        <taxon>Cronartium</taxon>
    </lineage>
</organism>
<feature type="region of interest" description="Disordered" evidence="1">
    <location>
        <begin position="159"/>
        <end position="194"/>
    </location>
</feature>
<gene>
    <name evidence="2" type="ORF">CROQUDRAFT_89362</name>
</gene>
<protein>
    <submittedName>
        <fullName evidence="2">Uncharacterized protein</fullName>
    </submittedName>
</protein>
<sequence>MYQIFVQQSDIPRFASIFCPSQLLEASAEREIRAILPKLILSQVELRVRTSVQPFVNILQGSSGRLLVLNRTICAPIMKGLVASKERKPEDSSAIAFTRSKRPINAQEEFHRILTENRSKLCLFVALTAESRSSFSTSPSHLQIYNSKPFIALRISTMPPNPLPSSHTNRYHPTGSRPDAARARKPPPATMEDANESMTLDDETISLAQRPHTMTMPQMWKQLVAEKRSNGDVVVPAKLVNIISALMSSMEDTVQRMNAMETQLKASHQAMKRLNKIEASLDAPTRVGIAPQTQNNAPRSLPPNPRSWAATVQVVIRSVEGRKPFAGVPPTEIVRRVNLALEKVNAMVLNKRIEVKGAASLPSGCVKFFTATHLEANWLLEH</sequence>
<evidence type="ECO:0000313" key="3">
    <source>
        <dbReference type="Proteomes" id="UP000886653"/>
    </source>
</evidence>
<dbReference type="EMBL" id="MU167229">
    <property type="protein sequence ID" value="KAG0149275.1"/>
    <property type="molecule type" value="Genomic_DNA"/>
</dbReference>
<evidence type="ECO:0000256" key="1">
    <source>
        <dbReference type="SAM" id="MobiDB-lite"/>
    </source>
</evidence>
<comment type="caution">
    <text evidence="2">The sequence shown here is derived from an EMBL/GenBank/DDBJ whole genome shotgun (WGS) entry which is preliminary data.</text>
</comment>